<feature type="region of interest" description="Disordered" evidence="1">
    <location>
        <begin position="58"/>
        <end position="77"/>
    </location>
</feature>
<accession>A0A0C2JUE5</accession>
<evidence type="ECO:0000313" key="3">
    <source>
        <dbReference type="Proteomes" id="UP000031668"/>
    </source>
</evidence>
<evidence type="ECO:0000256" key="1">
    <source>
        <dbReference type="SAM" id="MobiDB-lite"/>
    </source>
</evidence>
<evidence type="ECO:0000313" key="2">
    <source>
        <dbReference type="EMBL" id="KII72993.1"/>
    </source>
</evidence>
<dbReference type="Proteomes" id="UP000031668">
    <property type="component" value="Unassembled WGS sequence"/>
</dbReference>
<proteinExistence type="predicted"/>
<reference evidence="2 3" key="1">
    <citation type="journal article" date="2014" name="Genome Biol. Evol.">
        <title>The genome of the myxosporean Thelohanellus kitauei shows adaptations to nutrient acquisition within its fish host.</title>
        <authorList>
            <person name="Yang Y."/>
            <person name="Xiong J."/>
            <person name="Zhou Z."/>
            <person name="Huo F."/>
            <person name="Miao W."/>
            <person name="Ran C."/>
            <person name="Liu Y."/>
            <person name="Zhang J."/>
            <person name="Feng J."/>
            <person name="Wang M."/>
            <person name="Wang M."/>
            <person name="Wang L."/>
            <person name="Yao B."/>
        </authorList>
    </citation>
    <scope>NUCLEOTIDE SEQUENCE [LARGE SCALE GENOMIC DNA]</scope>
    <source>
        <strain evidence="2">Wuqing</strain>
    </source>
</reference>
<keyword evidence="3" id="KW-1185">Reference proteome</keyword>
<dbReference type="EMBL" id="JWZT01001045">
    <property type="protein sequence ID" value="KII72993.1"/>
    <property type="molecule type" value="Genomic_DNA"/>
</dbReference>
<sequence length="112" mass="11785">MWPDTSLSALSPAIGAGLSGPGKHRAGRKVILRQLMARVRSKNLSECVCGEDVSLLPGGKREEARPQDRKAAKGLRPTKAWSRPLRCPDSCATAVATGVESLDAEGLTSSST</sequence>
<dbReference type="AlphaFoldDB" id="A0A0C2JUE5"/>
<comment type="caution">
    <text evidence="2">The sequence shown here is derived from an EMBL/GenBank/DDBJ whole genome shotgun (WGS) entry which is preliminary data.</text>
</comment>
<organism evidence="2 3">
    <name type="scientific">Thelohanellus kitauei</name>
    <name type="common">Myxosporean</name>
    <dbReference type="NCBI Taxonomy" id="669202"/>
    <lineage>
        <taxon>Eukaryota</taxon>
        <taxon>Metazoa</taxon>
        <taxon>Cnidaria</taxon>
        <taxon>Myxozoa</taxon>
        <taxon>Myxosporea</taxon>
        <taxon>Bivalvulida</taxon>
        <taxon>Platysporina</taxon>
        <taxon>Myxobolidae</taxon>
        <taxon>Thelohanellus</taxon>
    </lineage>
</organism>
<gene>
    <name evidence="2" type="ORF">RF11_08168</name>
</gene>
<feature type="compositionally biased region" description="Basic and acidic residues" evidence="1">
    <location>
        <begin position="59"/>
        <end position="71"/>
    </location>
</feature>
<protein>
    <submittedName>
        <fullName evidence="2">Uncharacterized protein</fullName>
    </submittedName>
</protein>
<name>A0A0C2JUE5_THEKT</name>